<proteinExistence type="predicted"/>
<evidence type="ECO:0000259" key="1">
    <source>
        <dbReference type="Pfam" id="PF01764"/>
    </source>
</evidence>
<dbReference type="EMBL" id="JAHRHJ020000009">
    <property type="protein sequence ID" value="KAH9300031.1"/>
    <property type="molecule type" value="Genomic_DNA"/>
</dbReference>
<keyword evidence="3" id="KW-1185">Reference proteome</keyword>
<comment type="caution">
    <text evidence="2">The sequence shown here is derived from an EMBL/GenBank/DDBJ whole genome shotgun (WGS) entry which is preliminary data.</text>
</comment>
<dbReference type="OMA" id="AFMFADR"/>
<name>A0AA38CIC6_TAXCH</name>
<evidence type="ECO:0000313" key="2">
    <source>
        <dbReference type="EMBL" id="KAH9300031.1"/>
    </source>
</evidence>
<dbReference type="Pfam" id="PF01764">
    <property type="entry name" value="Lipase_3"/>
    <property type="match status" value="1"/>
</dbReference>
<dbReference type="InterPro" id="IPR002921">
    <property type="entry name" value="Fungal_lipase-type"/>
</dbReference>
<organism evidence="2 3">
    <name type="scientific">Taxus chinensis</name>
    <name type="common">Chinese yew</name>
    <name type="synonym">Taxus wallichiana var. chinensis</name>
    <dbReference type="NCBI Taxonomy" id="29808"/>
    <lineage>
        <taxon>Eukaryota</taxon>
        <taxon>Viridiplantae</taxon>
        <taxon>Streptophyta</taxon>
        <taxon>Embryophyta</taxon>
        <taxon>Tracheophyta</taxon>
        <taxon>Spermatophyta</taxon>
        <taxon>Pinopsida</taxon>
        <taxon>Pinidae</taxon>
        <taxon>Conifers II</taxon>
        <taxon>Cupressales</taxon>
        <taxon>Taxaceae</taxon>
        <taxon>Taxus</taxon>
    </lineage>
</organism>
<dbReference type="GO" id="GO:0004806">
    <property type="term" value="F:triacylglycerol lipase activity"/>
    <property type="evidence" value="ECO:0007669"/>
    <property type="project" value="InterPro"/>
</dbReference>
<reference evidence="2 3" key="1">
    <citation type="journal article" date="2021" name="Nat. Plants">
        <title>The Taxus genome provides insights into paclitaxel biosynthesis.</title>
        <authorList>
            <person name="Xiong X."/>
            <person name="Gou J."/>
            <person name="Liao Q."/>
            <person name="Li Y."/>
            <person name="Zhou Q."/>
            <person name="Bi G."/>
            <person name="Li C."/>
            <person name="Du R."/>
            <person name="Wang X."/>
            <person name="Sun T."/>
            <person name="Guo L."/>
            <person name="Liang H."/>
            <person name="Lu P."/>
            <person name="Wu Y."/>
            <person name="Zhang Z."/>
            <person name="Ro D.K."/>
            <person name="Shang Y."/>
            <person name="Huang S."/>
            <person name="Yan J."/>
        </authorList>
    </citation>
    <scope>NUCLEOTIDE SEQUENCE [LARGE SCALE GENOMIC DNA]</scope>
    <source>
        <strain evidence="2">Ta-2019</strain>
    </source>
</reference>
<dbReference type="GO" id="GO:0006629">
    <property type="term" value="P:lipid metabolic process"/>
    <property type="evidence" value="ECO:0007669"/>
    <property type="project" value="InterPro"/>
</dbReference>
<dbReference type="PANTHER" id="PTHR46086">
    <property type="entry name" value="ALPHA/BETA-HYDROLASES SUPERFAMILY PROTEIN"/>
    <property type="match status" value="1"/>
</dbReference>
<dbReference type="InterPro" id="IPR029058">
    <property type="entry name" value="AB_hydrolase_fold"/>
</dbReference>
<dbReference type="InterPro" id="IPR044819">
    <property type="entry name" value="OBL-like"/>
</dbReference>
<gene>
    <name evidence="2" type="ORF">KI387_011614</name>
</gene>
<evidence type="ECO:0000313" key="3">
    <source>
        <dbReference type="Proteomes" id="UP000824469"/>
    </source>
</evidence>
<dbReference type="SUPFAM" id="SSF53474">
    <property type="entry name" value="alpha/beta-Hydrolases"/>
    <property type="match status" value="1"/>
</dbReference>
<sequence length="405" mass="46813">RVVVPRCGTEKYYSAVGLLDYRFDLYQEVNEEMISTYHGEAGNKFYADLCVMASKIAYENALVIKHAVTKHWKMHFLDFFDFWNAKLERKATQAFMFADREEDARFVVIAFRGTEPFDSDDWKTDVDFSYFEWEGVGKIHLGFLEALGLAKRKQPGDWDCLLETLGFSNNQSTLNPKNQSLYVSPLLHARNSYSSSLGPLELDDKHSNPQKPLAFYVLIDKLIQLLETHKNAKFIVTGHSLGAALATLFVGVICGCKDEDLKNRKSMLIERLFAVYTFGQPRVGDVKFAKFMNQTLNKPFTRYFRVVYSNDIVPTVPFDDDMFNYKHFGVGLHYNCFYREKNLEEEPREGYAPNFWVGKLKYFIPERVTAALELVGGVFRHRFEGDEYKECNLSILCRMFGLVLP</sequence>
<accession>A0AA38CIC6</accession>
<feature type="domain" description="Fungal lipase-type" evidence="1">
    <location>
        <begin position="108"/>
        <end position="319"/>
    </location>
</feature>
<dbReference type="Gene3D" id="3.40.50.1820">
    <property type="entry name" value="alpha/beta hydrolase"/>
    <property type="match status" value="1"/>
</dbReference>
<dbReference type="PANTHER" id="PTHR46086:SF3">
    <property type="entry name" value="TRIACYLGLYCEROL LIPASE OBL1"/>
    <property type="match status" value="1"/>
</dbReference>
<dbReference type="Proteomes" id="UP000824469">
    <property type="component" value="Unassembled WGS sequence"/>
</dbReference>
<dbReference type="CDD" id="cd00519">
    <property type="entry name" value="Lipase_3"/>
    <property type="match status" value="1"/>
</dbReference>
<dbReference type="AlphaFoldDB" id="A0AA38CIC6"/>
<feature type="non-terminal residue" evidence="2">
    <location>
        <position position="1"/>
    </location>
</feature>
<feature type="non-terminal residue" evidence="2">
    <location>
        <position position="405"/>
    </location>
</feature>
<protein>
    <recommendedName>
        <fullName evidence="1">Fungal lipase-type domain-containing protein</fullName>
    </recommendedName>
</protein>